<name>A0A0K2ZC50_9XANT</name>
<dbReference type="Gene3D" id="3.40.50.2020">
    <property type="match status" value="1"/>
</dbReference>
<dbReference type="InterPro" id="IPR050408">
    <property type="entry name" value="HGPRT"/>
</dbReference>
<evidence type="ECO:0000313" key="4">
    <source>
        <dbReference type="EMBL" id="CTP82563.1"/>
    </source>
</evidence>
<dbReference type="PANTHER" id="PTHR43340">
    <property type="entry name" value="HYPOXANTHINE-GUANINE PHOSPHORIBOSYLTRANSFERASE"/>
    <property type="match status" value="1"/>
</dbReference>
<dbReference type="RefSeq" id="WP_053836776.1">
    <property type="nucleotide sequence ID" value="NZ_CP076251.1"/>
</dbReference>
<reference evidence="4 5" key="1">
    <citation type="submission" date="2015-07" db="EMBL/GenBank/DDBJ databases">
        <authorList>
            <person name="Noorani M."/>
        </authorList>
    </citation>
    <scope>NUCLEOTIDE SEQUENCE [LARGE SCALE GENOMIC DNA]</scope>
    <source>
        <strain evidence="4">LMG730</strain>
    </source>
</reference>
<evidence type="ECO:0000256" key="1">
    <source>
        <dbReference type="ARBA" id="ARBA00048811"/>
    </source>
</evidence>
<comment type="catalytic activity">
    <reaction evidence="2">
        <text>IMP + diphosphate = hypoxanthine + 5-phospho-alpha-D-ribose 1-diphosphate</text>
        <dbReference type="Rhea" id="RHEA:17973"/>
        <dbReference type="ChEBI" id="CHEBI:17368"/>
        <dbReference type="ChEBI" id="CHEBI:33019"/>
        <dbReference type="ChEBI" id="CHEBI:58017"/>
        <dbReference type="ChEBI" id="CHEBI:58053"/>
        <dbReference type="EC" id="2.4.2.8"/>
    </reaction>
    <physiologicalReaction direction="right-to-left" evidence="2">
        <dbReference type="Rhea" id="RHEA:17975"/>
    </physiologicalReaction>
</comment>
<dbReference type="Pfam" id="PF00156">
    <property type="entry name" value="Pribosyltran"/>
    <property type="match status" value="1"/>
</dbReference>
<feature type="domain" description="Phosphoribosyltransferase" evidence="3">
    <location>
        <begin position="16"/>
        <end position="168"/>
    </location>
</feature>
<dbReference type="Proteomes" id="UP000045978">
    <property type="component" value="Unassembled WGS sequence"/>
</dbReference>
<dbReference type="GO" id="GO:0000287">
    <property type="term" value="F:magnesium ion binding"/>
    <property type="evidence" value="ECO:0007669"/>
    <property type="project" value="TreeGrafter"/>
</dbReference>
<organism evidence="4 5">
    <name type="scientific">Xanthomonas graminis pv. phlei</name>
    <dbReference type="NCBI Taxonomy" id="487906"/>
    <lineage>
        <taxon>Bacteria</taxon>
        <taxon>Pseudomonadati</taxon>
        <taxon>Pseudomonadota</taxon>
        <taxon>Gammaproteobacteria</taxon>
        <taxon>Lysobacterales</taxon>
        <taxon>Lysobacteraceae</taxon>
        <taxon>Xanthomonas</taxon>
        <taxon>Xanthomonas translucens group</taxon>
        <taxon>Xanthomonas graminis</taxon>
    </lineage>
</organism>
<accession>A0A0K2ZC50</accession>
<dbReference type="SUPFAM" id="SSF53271">
    <property type="entry name" value="PRTase-like"/>
    <property type="match status" value="1"/>
</dbReference>
<dbReference type="EC" id="2.4.2.8" evidence="4"/>
<gene>
    <name evidence="4" type="ORF">XTPLMG730_0105</name>
</gene>
<evidence type="ECO:0000259" key="3">
    <source>
        <dbReference type="Pfam" id="PF00156"/>
    </source>
</evidence>
<keyword evidence="4" id="KW-0808">Transferase</keyword>
<dbReference type="GO" id="GO:0032264">
    <property type="term" value="P:IMP salvage"/>
    <property type="evidence" value="ECO:0007669"/>
    <property type="project" value="TreeGrafter"/>
</dbReference>
<dbReference type="GO" id="GO:0005829">
    <property type="term" value="C:cytosol"/>
    <property type="evidence" value="ECO:0007669"/>
    <property type="project" value="TreeGrafter"/>
</dbReference>
<evidence type="ECO:0000313" key="5">
    <source>
        <dbReference type="Proteomes" id="UP000045978"/>
    </source>
</evidence>
<dbReference type="GO" id="GO:0004422">
    <property type="term" value="F:hypoxanthine phosphoribosyltransferase activity"/>
    <property type="evidence" value="ECO:0007669"/>
    <property type="project" value="TreeGrafter"/>
</dbReference>
<sequence length="184" mass="20445">MSTLTIAQALAQADLLVDRPHLDQAIARMADAIAADYRGEIPVYLTIMHGALPFAGQLALELGARGQDLQLDYLHATRYRGETVGGELVWKHRPATALYGRRVLLLDDILDEGLTLLAVRQWCLEQGATDVRIAAMTVKRHDRRVDDVNADYVGVDVPDRYVFGFGMDINEGLRNLPAIYAMKE</sequence>
<dbReference type="InterPro" id="IPR000836">
    <property type="entry name" value="PRTase_dom"/>
</dbReference>
<dbReference type="NCBIfam" id="NF006605">
    <property type="entry name" value="PRK09162.1"/>
    <property type="match status" value="1"/>
</dbReference>
<dbReference type="GO" id="GO:0046100">
    <property type="term" value="P:hypoxanthine metabolic process"/>
    <property type="evidence" value="ECO:0007669"/>
    <property type="project" value="TreeGrafter"/>
</dbReference>
<keyword evidence="4" id="KW-0328">Glycosyltransferase</keyword>
<dbReference type="GO" id="GO:0052657">
    <property type="term" value="F:guanine phosphoribosyltransferase activity"/>
    <property type="evidence" value="ECO:0007669"/>
    <property type="project" value="RHEA"/>
</dbReference>
<dbReference type="PANTHER" id="PTHR43340:SF1">
    <property type="entry name" value="HYPOXANTHINE PHOSPHORIBOSYLTRANSFERASE"/>
    <property type="match status" value="1"/>
</dbReference>
<dbReference type="GO" id="GO:0006178">
    <property type="term" value="P:guanine salvage"/>
    <property type="evidence" value="ECO:0007669"/>
    <property type="project" value="TreeGrafter"/>
</dbReference>
<comment type="catalytic activity">
    <reaction evidence="1">
        <text>GMP + diphosphate = guanine + 5-phospho-alpha-D-ribose 1-diphosphate</text>
        <dbReference type="Rhea" id="RHEA:25424"/>
        <dbReference type="ChEBI" id="CHEBI:16235"/>
        <dbReference type="ChEBI" id="CHEBI:33019"/>
        <dbReference type="ChEBI" id="CHEBI:58017"/>
        <dbReference type="ChEBI" id="CHEBI:58115"/>
        <dbReference type="EC" id="2.4.2.8"/>
    </reaction>
    <physiologicalReaction direction="right-to-left" evidence="1">
        <dbReference type="Rhea" id="RHEA:25426"/>
    </physiologicalReaction>
</comment>
<dbReference type="InterPro" id="IPR029057">
    <property type="entry name" value="PRTase-like"/>
</dbReference>
<dbReference type="CDD" id="cd06223">
    <property type="entry name" value="PRTases_typeI"/>
    <property type="match status" value="1"/>
</dbReference>
<dbReference type="GO" id="GO:0032263">
    <property type="term" value="P:GMP salvage"/>
    <property type="evidence" value="ECO:0007669"/>
    <property type="project" value="TreeGrafter"/>
</dbReference>
<evidence type="ECO:0000256" key="2">
    <source>
        <dbReference type="ARBA" id="ARBA00049402"/>
    </source>
</evidence>
<dbReference type="AlphaFoldDB" id="A0A0K2ZC50"/>
<proteinExistence type="predicted"/>
<dbReference type="EMBL" id="CXOJ01000002">
    <property type="protein sequence ID" value="CTP82563.1"/>
    <property type="molecule type" value="Genomic_DNA"/>
</dbReference>
<protein>
    <submittedName>
        <fullName evidence="4">Hypoxanthine-guanine phosphoribosyltransferase</fullName>
        <ecNumber evidence="4">2.4.2.8</ecNumber>
    </submittedName>
</protein>